<evidence type="ECO:0000313" key="2">
    <source>
        <dbReference type="EMBL" id="MDR4327430.1"/>
    </source>
</evidence>
<dbReference type="EMBL" id="VLYX01000016">
    <property type="protein sequence ID" value="MDR4327430.1"/>
    <property type="molecule type" value="Genomic_DNA"/>
</dbReference>
<comment type="caution">
    <text evidence="2">The sequence shown here is derived from an EMBL/GenBank/DDBJ whole genome shotgun (WGS) entry which is preliminary data.</text>
</comment>
<evidence type="ECO:0000256" key="1">
    <source>
        <dbReference type="SAM" id="Phobius"/>
    </source>
</evidence>
<evidence type="ECO:0000313" key="3">
    <source>
        <dbReference type="Proteomes" id="UP001248134"/>
    </source>
</evidence>
<accession>A0AAJ2DKZ6</accession>
<name>A0AAJ2DKZ6_9BACI</name>
<keyword evidence="1" id="KW-1133">Transmembrane helix</keyword>
<keyword evidence="1" id="KW-0812">Transmembrane</keyword>
<dbReference type="Proteomes" id="UP001248134">
    <property type="component" value="Unassembled WGS sequence"/>
</dbReference>
<keyword evidence="1" id="KW-0472">Membrane</keyword>
<protein>
    <submittedName>
        <fullName evidence="2">Uncharacterized protein</fullName>
    </submittedName>
</protein>
<dbReference type="AlphaFoldDB" id="A0AAJ2DKZ6"/>
<organism evidence="2 3">
    <name type="scientific">Bacillus pseudomycoides</name>
    <dbReference type="NCBI Taxonomy" id="64104"/>
    <lineage>
        <taxon>Bacteria</taxon>
        <taxon>Bacillati</taxon>
        <taxon>Bacillota</taxon>
        <taxon>Bacilli</taxon>
        <taxon>Bacillales</taxon>
        <taxon>Bacillaceae</taxon>
        <taxon>Bacillus</taxon>
        <taxon>Bacillus cereus group</taxon>
    </lineage>
</organism>
<gene>
    <name evidence="2" type="ORF">FOS08_16280</name>
</gene>
<feature type="transmembrane region" description="Helical" evidence="1">
    <location>
        <begin position="72"/>
        <end position="88"/>
    </location>
</feature>
<sequence>MWNTLSDSFINDVINGDAESRAKWGSYALTQAGLGLIGDKGISKVTTLEKGAKFAKVTKITAPLFLFFRNKILSFSLCQFYLLVFLNIKSKRII</sequence>
<proteinExistence type="predicted"/>
<reference evidence="2" key="1">
    <citation type="submission" date="2019-07" db="EMBL/GenBank/DDBJ databases">
        <title>Phylogenomic Reclassification of ATCC Bacillus Strains and Various Taxa within the Genus Bacillus.</title>
        <authorList>
            <person name="Riojas M.A."/>
            <person name="Frank A.M."/>
            <person name="Fenn S.L."/>
            <person name="King S.P."/>
            <person name="Brower S.M."/>
            <person name="Hazbon M.H."/>
        </authorList>
    </citation>
    <scope>NUCLEOTIDE SEQUENCE</scope>
    <source>
        <strain evidence="2">NR-12239</strain>
    </source>
</reference>